<reference evidence="2" key="1">
    <citation type="submission" date="2024-04" db="EMBL/GenBank/DDBJ databases">
        <title>Salinicola lusitanus LLJ914,a marine bacterium isolated from the Okinawa Trough.</title>
        <authorList>
            <person name="Li J."/>
        </authorList>
    </citation>
    <scope>NUCLEOTIDE SEQUENCE [LARGE SCALE GENOMIC DNA]</scope>
</reference>
<proteinExistence type="predicted"/>
<accession>A0AAW0MK60</accession>
<comment type="caution">
    <text evidence="1">The sequence shown here is derived from an EMBL/GenBank/DDBJ whole genome shotgun (WGS) entry which is preliminary data.</text>
</comment>
<evidence type="ECO:0000313" key="2">
    <source>
        <dbReference type="Proteomes" id="UP001460270"/>
    </source>
</evidence>
<protein>
    <submittedName>
        <fullName evidence="1">Uncharacterized protein</fullName>
    </submittedName>
</protein>
<evidence type="ECO:0000313" key="1">
    <source>
        <dbReference type="EMBL" id="KAK7877472.1"/>
    </source>
</evidence>
<sequence>MFRGVANLTDLSNWPRLSPPGGRSTVILLSVTSDLCLSVHRGALHCDSAETSEIKKTLNCGFCQDLLFPQKRHTFFSFSSVLELFPRPEPRLFESFTSRGTQTRQTRPCVDPGAGVWTWDQSLDLGPEFKPSQSV</sequence>
<dbReference type="AlphaFoldDB" id="A0AAW0MK60"/>
<organism evidence="1 2">
    <name type="scientific">Mugilogobius chulae</name>
    <name type="common">yellowstripe goby</name>
    <dbReference type="NCBI Taxonomy" id="88201"/>
    <lineage>
        <taxon>Eukaryota</taxon>
        <taxon>Metazoa</taxon>
        <taxon>Chordata</taxon>
        <taxon>Craniata</taxon>
        <taxon>Vertebrata</taxon>
        <taxon>Euteleostomi</taxon>
        <taxon>Actinopterygii</taxon>
        <taxon>Neopterygii</taxon>
        <taxon>Teleostei</taxon>
        <taxon>Neoteleostei</taxon>
        <taxon>Acanthomorphata</taxon>
        <taxon>Gobiaria</taxon>
        <taxon>Gobiiformes</taxon>
        <taxon>Gobioidei</taxon>
        <taxon>Gobiidae</taxon>
        <taxon>Gobionellinae</taxon>
        <taxon>Mugilogobius</taxon>
    </lineage>
</organism>
<gene>
    <name evidence="1" type="ORF">WMY93_031812</name>
</gene>
<name>A0AAW0MK60_9GOBI</name>
<dbReference type="Proteomes" id="UP001460270">
    <property type="component" value="Unassembled WGS sequence"/>
</dbReference>
<dbReference type="EMBL" id="JBBPFD010000690">
    <property type="protein sequence ID" value="KAK7877472.1"/>
    <property type="molecule type" value="Genomic_DNA"/>
</dbReference>
<keyword evidence="2" id="KW-1185">Reference proteome</keyword>